<name>A0A7V8K7S0_9GAMM</name>
<comment type="caution">
    <text evidence="1">The sequence shown here is derived from an EMBL/GenBank/DDBJ whole genome shotgun (WGS) entry which is preliminary data.</text>
</comment>
<evidence type="ECO:0000313" key="1">
    <source>
        <dbReference type="EMBL" id="KAF1687542.1"/>
    </source>
</evidence>
<organism evidence="1 2">
    <name type="scientific">Pseudoxanthomonas broegbernensis</name>
    <dbReference type="NCBI Taxonomy" id="83619"/>
    <lineage>
        <taxon>Bacteria</taxon>
        <taxon>Pseudomonadati</taxon>
        <taxon>Pseudomonadota</taxon>
        <taxon>Gammaproteobacteria</taxon>
        <taxon>Lysobacterales</taxon>
        <taxon>Lysobacteraceae</taxon>
        <taxon>Pseudoxanthomonas</taxon>
    </lineage>
</organism>
<dbReference type="EMBL" id="MWIP01000002">
    <property type="protein sequence ID" value="KAF1687542.1"/>
    <property type="molecule type" value="Genomic_DNA"/>
</dbReference>
<dbReference type="AlphaFoldDB" id="A0A7V8K7S0"/>
<dbReference type="Proteomes" id="UP000462066">
    <property type="component" value="Unassembled WGS sequence"/>
</dbReference>
<dbReference type="RefSeq" id="WP_162309869.1">
    <property type="nucleotide sequence ID" value="NZ_JACHGU010000002.1"/>
</dbReference>
<accession>A0A7V8K7S0</accession>
<gene>
    <name evidence="1" type="ORF">B1992_02435</name>
</gene>
<reference evidence="1 2" key="1">
    <citation type="submission" date="2017-10" db="EMBL/GenBank/DDBJ databases">
        <title>Whole genome sequencing of Pseudoxanthomonas broegbernensis DSM 12573(T).</title>
        <authorList>
            <person name="Kumar S."/>
            <person name="Bansal K."/>
            <person name="Kaur A."/>
            <person name="Patil P."/>
            <person name="Sharma S."/>
            <person name="Patil P.B."/>
        </authorList>
    </citation>
    <scope>NUCLEOTIDE SEQUENCE [LARGE SCALE GENOMIC DNA]</scope>
    <source>
        <strain evidence="1 2">DSM 12573</strain>
    </source>
</reference>
<protein>
    <submittedName>
        <fullName evidence="1">Uncharacterized protein</fullName>
    </submittedName>
</protein>
<proteinExistence type="predicted"/>
<evidence type="ECO:0000313" key="2">
    <source>
        <dbReference type="Proteomes" id="UP000462066"/>
    </source>
</evidence>
<sequence>MSIVLYVGGSKDGTRGFLPNGFSKTMLETVEHGREIYVERMVRLARYGTVRVMALESLCEDLLASRAADHYAAAASAA</sequence>
<keyword evidence="2" id="KW-1185">Reference proteome</keyword>